<accession>A0A3A6U5P9</accession>
<keyword evidence="1" id="KW-0732">Signal</keyword>
<feature type="chain" id="PRO_5030072378" description="Secreted protein" evidence="1">
    <location>
        <begin position="31"/>
        <end position="178"/>
    </location>
</feature>
<comment type="caution">
    <text evidence="2">The sequence shown here is derived from an EMBL/GenBank/DDBJ whole genome shotgun (WGS) entry which is preliminary data.</text>
</comment>
<evidence type="ECO:0000313" key="2">
    <source>
        <dbReference type="EMBL" id="RJY34157.1"/>
    </source>
</evidence>
<evidence type="ECO:0000256" key="1">
    <source>
        <dbReference type="SAM" id="SignalP"/>
    </source>
</evidence>
<evidence type="ECO:0008006" key="4">
    <source>
        <dbReference type="Google" id="ProtNLM"/>
    </source>
</evidence>
<dbReference type="Proteomes" id="UP000277145">
    <property type="component" value="Unassembled WGS sequence"/>
</dbReference>
<gene>
    <name evidence="2" type="ORF">D1H98_05015</name>
</gene>
<dbReference type="AlphaFoldDB" id="A0A3A6U5P9"/>
<reference evidence="2 3" key="1">
    <citation type="submission" date="2018-08" db="EMBL/GenBank/DDBJ databases">
        <title>Genome Sequences of Legionella pneumophila subsp. pneumophila Isolates, Recovered from a Drinking Water System in a Large Builging.</title>
        <authorList>
            <person name="Gomez-Alvarez V."/>
            <person name="Boczek L."/>
            <person name="King D."/>
            <person name="Pemberton A."/>
            <person name="Pfaller S."/>
            <person name="Rodgers M."/>
            <person name="Santodomingo J."/>
            <person name="Revetta R."/>
        </authorList>
    </citation>
    <scope>NUCLEOTIDE SEQUENCE [LARGE SCALE GENOMIC DNA]</scope>
    <source>
        <strain evidence="2 3">L01C.1</strain>
    </source>
</reference>
<name>A0A3A6U5P9_LEGPN</name>
<proteinExistence type="predicted"/>
<feature type="signal peptide" evidence="1">
    <location>
        <begin position="1"/>
        <end position="30"/>
    </location>
</feature>
<organism evidence="2 3">
    <name type="scientific">Legionella pneumophila subsp. pneumophila</name>
    <dbReference type="NCBI Taxonomy" id="91891"/>
    <lineage>
        <taxon>Bacteria</taxon>
        <taxon>Pseudomonadati</taxon>
        <taxon>Pseudomonadota</taxon>
        <taxon>Gammaproteobacteria</taxon>
        <taxon>Legionellales</taxon>
        <taxon>Legionellaceae</taxon>
        <taxon>Legionella</taxon>
    </lineage>
</organism>
<sequence>MTWLGNAKDKKMTKILICLGLFLSSNLLMAKSLSQLDSANLLPCFNMEQAERIGKQINKLLQHEFCEENINPKKFASISHNILPKIMTETFLGVTPPENWQQLSDDIIKNCIANKNLCKKAARKELEECIKPRIPLILIQFGPWLAQNCPQLNKSLIEQWPNKQATLKKIINENKSAE</sequence>
<dbReference type="EMBL" id="QWDR01000001">
    <property type="protein sequence ID" value="RJY34157.1"/>
    <property type="molecule type" value="Genomic_DNA"/>
</dbReference>
<evidence type="ECO:0000313" key="3">
    <source>
        <dbReference type="Proteomes" id="UP000277145"/>
    </source>
</evidence>
<protein>
    <recommendedName>
        <fullName evidence="4">Secreted protein</fullName>
    </recommendedName>
</protein>